<protein>
    <recommendedName>
        <fullName evidence="1">DUF6593 domain-containing protein</fullName>
    </recommendedName>
</protein>
<dbReference type="InParanoid" id="A0A409YRF2"/>
<name>A0A409YRF2_9AGAR</name>
<proteinExistence type="predicted"/>
<accession>A0A409YRF2</accession>
<feature type="domain" description="DUF6593" evidence="1">
    <location>
        <begin position="30"/>
        <end position="202"/>
    </location>
</feature>
<evidence type="ECO:0000259" key="1">
    <source>
        <dbReference type="Pfam" id="PF20236"/>
    </source>
</evidence>
<gene>
    <name evidence="2" type="ORF">CVT24_002822</name>
</gene>
<dbReference type="EMBL" id="NHTK01000785">
    <property type="protein sequence ID" value="PPR05591.1"/>
    <property type="molecule type" value="Genomic_DNA"/>
</dbReference>
<comment type="caution">
    <text evidence="2">The sequence shown here is derived from an EMBL/GenBank/DDBJ whole genome shotgun (WGS) entry which is preliminary data.</text>
</comment>
<dbReference type="OrthoDB" id="3360976at2759"/>
<evidence type="ECO:0000313" key="3">
    <source>
        <dbReference type="Proteomes" id="UP000284842"/>
    </source>
</evidence>
<organism evidence="2 3">
    <name type="scientific">Panaeolus cyanescens</name>
    <dbReference type="NCBI Taxonomy" id="181874"/>
    <lineage>
        <taxon>Eukaryota</taxon>
        <taxon>Fungi</taxon>
        <taxon>Dikarya</taxon>
        <taxon>Basidiomycota</taxon>
        <taxon>Agaricomycotina</taxon>
        <taxon>Agaricomycetes</taxon>
        <taxon>Agaricomycetidae</taxon>
        <taxon>Agaricales</taxon>
        <taxon>Agaricineae</taxon>
        <taxon>Galeropsidaceae</taxon>
        <taxon>Panaeolus</taxon>
    </lineage>
</organism>
<evidence type="ECO:0000313" key="2">
    <source>
        <dbReference type="EMBL" id="PPR05591.1"/>
    </source>
</evidence>
<keyword evidence="3" id="KW-1185">Reference proteome</keyword>
<reference evidence="2 3" key="1">
    <citation type="journal article" date="2018" name="Evol. Lett.">
        <title>Horizontal gene cluster transfer increased hallucinogenic mushroom diversity.</title>
        <authorList>
            <person name="Reynolds H.T."/>
            <person name="Vijayakumar V."/>
            <person name="Gluck-Thaler E."/>
            <person name="Korotkin H.B."/>
            <person name="Matheny P.B."/>
            <person name="Slot J.C."/>
        </authorList>
    </citation>
    <scope>NUCLEOTIDE SEQUENCE [LARGE SCALE GENOMIC DNA]</scope>
    <source>
        <strain evidence="2 3">2629</strain>
    </source>
</reference>
<dbReference type="Pfam" id="PF20236">
    <property type="entry name" value="DUF6593"/>
    <property type="match status" value="1"/>
</dbReference>
<dbReference type="AlphaFoldDB" id="A0A409YRF2"/>
<dbReference type="InterPro" id="IPR046528">
    <property type="entry name" value="DUF6593"/>
</dbReference>
<dbReference type="Proteomes" id="UP000284842">
    <property type="component" value="Unassembled WGS sequence"/>
</dbReference>
<sequence>MLLLLSSHKPWNATYTNESGQALFKCESKSPSNTLRRRAFTLYRTLAPSELGWRGEQGETSSSTVSEEAKYLKDEFEVLGQIVYDVWNMEKSVLKFGQDLSVEGMVARDMFSKAGWGFYGRNRTFTAPNGEQFTWSMGAASCSLYPVAEGDLQHVEPILKFQQGTMGFFSKRRPSTLEIKDGYEGVLPSFLLTFIYMERVRTERETATQQAAAAS</sequence>